<keyword evidence="1 12" id="KW-0639">Primosome</keyword>
<dbReference type="Pfam" id="PF00271">
    <property type="entry name" value="Helicase_C"/>
    <property type="match status" value="1"/>
</dbReference>
<dbReference type="NCBIfam" id="TIGR00595">
    <property type="entry name" value="priA"/>
    <property type="match status" value="1"/>
</dbReference>
<feature type="binding site" evidence="12">
    <location>
        <position position="468"/>
    </location>
    <ligand>
        <name>Zn(2+)</name>
        <dbReference type="ChEBI" id="CHEBI:29105"/>
        <label>2</label>
    </ligand>
</feature>
<dbReference type="GO" id="GO:0006269">
    <property type="term" value="P:DNA replication, synthesis of primer"/>
    <property type="evidence" value="ECO:0007669"/>
    <property type="project" value="UniProtKB-KW"/>
</dbReference>
<keyword evidence="3 12" id="KW-0479">Metal-binding</keyword>
<dbReference type="GO" id="GO:0005524">
    <property type="term" value="F:ATP binding"/>
    <property type="evidence" value="ECO:0007669"/>
    <property type="project" value="UniProtKB-UniRule"/>
</dbReference>
<keyword evidence="7 12" id="KW-0862">Zinc</keyword>
<evidence type="ECO:0000256" key="12">
    <source>
        <dbReference type="HAMAP-Rule" id="MF_00983"/>
    </source>
</evidence>
<feature type="domain" description="Helicase C-terminal" evidence="14">
    <location>
        <begin position="490"/>
        <end position="644"/>
    </location>
</feature>
<evidence type="ECO:0000256" key="4">
    <source>
        <dbReference type="ARBA" id="ARBA00022741"/>
    </source>
</evidence>
<evidence type="ECO:0000259" key="13">
    <source>
        <dbReference type="PROSITE" id="PS51192"/>
    </source>
</evidence>
<keyword evidence="8 12" id="KW-0067">ATP-binding</keyword>
<protein>
    <recommendedName>
        <fullName evidence="12">Replication restart protein PriA</fullName>
    </recommendedName>
    <alternativeName>
        <fullName evidence="12">ATP-dependent DNA helicase PriA</fullName>
        <ecNumber evidence="12">5.6.2.4</ecNumber>
    </alternativeName>
    <alternativeName>
        <fullName evidence="12">DNA 3'-5' helicase PriA</fullName>
    </alternativeName>
</protein>
<dbReference type="EC" id="5.6.2.4" evidence="12"/>
<dbReference type="GO" id="GO:0043138">
    <property type="term" value="F:3'-5' DNA helicase activity"/>
    <property type="evidence" value="ECO:0007669"/>
    <property type="project" value="UniProtKB-EC"/>
</dbReference>
<dbReference type="GO" id="GO:0006270">
    <property type="term" value="P:DNA replication initiation"/>
    <property type="evidence" value="ECO:0007669"/>
    <property type="project" value="TreeGrafter"/>
</dbReference>
<accession>A0A512TH87</accession>
<evidence type="ECO:0000256" key="2">
    <source>
        <dbReference type="ARBA" id="ARBA00022705"/>
    </source>
</evidence>
<dbReference type="PANTHER" id="PTHR30580:SF0">
    <property type="entry name" value="PRIMOSOMAL PROTEIN N"/>
    <property type="match status" value="1"/>
</dbReference>
<dbReference type="InterPro" id="IPR011545">
    <property type="entry name" value="DEAD/DEAH_box_helicase_dom"/>
</dbReference>
<dbReference type="PROSITE" id="PS51194">
    <property type="entry name" value="HELICASE_CTER"/>
    <property type="match status" value="1"/>
</dbReference>
<reference evidence="15 16" key="1">
    <citation type="submission" date="2019-07" db="EMBL/GenBank/DDBJ databases">
        <title>Whole genome shotgun sequence of Clostridium butyricum NBRC 3858.</title>
        <authorList>
            <person name="Hosoyama A."/>
            <person name="Uohara A."/>
            <person name="Ohji S."/>
            <person name="Ichikawa N."/>
        </authorList>
    </citation>
    <scope>NUCLEOTIDE SEQUENCE [LARGE SCALE GENOMIC DNA]</scope>
    <source>
        <strain evidence="15 16">NBRC 3858</strain>
    </source>
</reference>
<dbReference type="Pfam" id="PF17764">
    <property type="entry name" value="PriA_3primeBD"/>
    <property type="match status" value="1"/>
</dbReference>
<name>A0A512TH87_CLOBU</name>
<dbReference type="NCBIfam" id="NF004066">
    <property type="entry name" value="PRK05580.1-3"/>
    <property type="match status" value="1"/>
</dbReference>
<dbReference type="EMBL" id="BKBC01000001">
    <property type="protein sequence ID" value="GEQ19607.1"/>
    <property type="molecule type" value="Genomic_DNA"/>
</dbReference>
<evidence type="ECO:0000259" key="14">
    <source>
        <dbReference type="PROSITE" id="PS51194"/>
    </source>
</evidence>
<proteinExistence type="inferred from homology"/>
<feature type="binding site" evidence="12">
    <location>
        <position position="482"/>
    </location>
    <ligand>
        <name>Zn(2+)</name>
        <dbReference type="ChEBI" id="CHEBI:29105"/>
        <label>2</label>
    </ligand>
</feature>
<dbReference type="GO" id="GO:1990077">
    <property type="term" value="C:primosome complex"/>
    <property type="evidence" value="ECO:0007669"/>
    <property type="project" value="UniProtKB-UniRule"/>
</dbReference>
<dbReference type="Pfam" id="PF18319">
    <property type="entry name" value="Zn_ribbon_PriA"/>
    <property type="match status" value="1"/>
</dbReference>
<dbReference type="Proteomes" id="UP000321089">
    <property type="component" value="Unassembled WGS sequence"/>
</dbReference>
<comment type="subunit">
    <text evidence="12">Component of the replication restart primosome.</text>
</comment>
<dbReference type="Pfam" id="PF18074">
    <property type="entry name" value="PriA_C"/>
    <property type="match status" value="1"/>
</dbReference>
<evidence type="ECO:0000256" key="3">
    <source>
        <dbReference type="ARBA" id="ARBA00022723"/>
    </source>
</evidence>
<feature type="binding site" evidence="12">
    <location>
        <position position="485"/>
    </location>
    <ligand>
        <name>Zn(2+)</name>
        <dbReference type="ChEBI" id="CHEBI:29105"/>
        <label>2</label>
    </ligand>
</feature>
<dbReference type="InterPro" id="IPR005259">
    <property type="entry name" value="PriA"/>
</dbReference>
<dbReference type="PROSITE" id="PS51192">
    <property type="entry name" value="HELICASE_ATP_BIND_1"/>
    <property type="match status" value="1"/>
</dbReference>
<evidence type="ECO:0000313" key="16">
    <source>
        <dbReference type="Proteomes" id="UP000321089"/>
    </source>
</evidence>
<dbReference type="GO" id="GO:0006302">
    <property type="term" value="P:double-strand break repair"/>
    <property type="evidence" value="ECO:0007669"/>
    <property type="project" value="InterPro"/>
</dbReference>
<dbReference type="SUPFAM" id="SSF52540">
    <property type="entry name" value="P-loop containing nucleoside triphosphate hydrolases"/>
    <property type="match status" value="1"/>
</dbReference>
<feature type="domain" description="Helicase ATP-binding" evidence="13">
    <location>
        <begin position="228"/>
        <end position="394"/>
    </location>
</feature>
<feature type="binding site" evidence="12">
    <location>
        <position position="495"/>
    </location>
    <ligand>
        <name>Zn(2+)</name>
        <dbReference type="ChEBI" id="CHEBI:29105"/>
        <label>1</label>
    </ligand>
</feature>
<evidence type="ECO:0000256" key="5">
    <source>
        <dbReference type="ARBA" id="ARBA00022801"/>
    </source>
</evidence>
<dbReference type="FunFam" id="3.40.50.300:FF:000489">
    <property type="entry name" value="Primosome assembly protein PriA"/>
    <property type="match status" value="1"/>
</dbReference>
<dbReference type="Pfam" id="PF00270">
    <property type="entry name" value="DEAD"/>
    <property type="match status" value="1"/>
</dbReference>
<comment type="catalytic activity">
    <reaction evidence="12">
        <text>Couples ATP hydrolysis with the unwinding of duplex DNA by translocating in the 3'-5' direction.</text>
        <dbReference type="EC" id="5.6.2.4"/>
    </reaction>
</comment>
<dbReference type="Gene3D" id="3.40.1440.60">
    <property type="entry name" value="PriA, 3(prime) DNA-binding domain"/>
    <property type="match status" value="1"/>
</dbReference>
<comment type="cofactor">
    <cofactor evidence="12">
        <name>Zn(2+)</name>
        <dbReference type="ChEBI" id="CHEBI:29105"/>
    </cofactor>
    <text evidence="12">Binds 2 zinc ions per subunit.</text>
</comment>
<feature type="binding site" evidence="12">
    <location>
        <position position="465"/>
    </location>
    <ligand>
        <name>Zn(2+)</name>
        <dbReference type="ChEBI" id="CHEBI:29105"/>
        <label>2</label>
    </ligand>
</feature>
<keyword evidence="5 12" id="KW-0378">Hydrolase</keyword>
<keyword evidence="9 12" id="KW-0238">DNA-binding</keyword>
<dbReference type="AlphaFoldDB" id="A0A512TH87"/>
<evidence type="ECO:0000256" key="6">
    <source>
        <dbReference type="ARBA" id="ARBA00022806"/>
    </source>
</evidence>
<dbReference type="CDD" id="cd17929">
    <property type="entry name" value="DEXHc_priA"/>
    <property type="match status" value="1"/>
</dbReference>
<evidence type="ECO:0000256" key="8">
    <source>
        <dbReference type="ARBA" id="ARBA00022840"/>
    </source>
</evidence>
<dbReference type="InterPro" id="IPR041222">
    <property type="entry name" value="PriA_3primeBD"/>
</dbReference>
<dbReference type="HAMAP" id="MF_00983">
    <property type="entry name" value="PriA"/>
    <property type="match status" value="1"/>
</dbReference>
<evidence type="ECO:0000256" key="10">
    <source>
        <dbReference type="ARBA" id="ARBA00023235"/>
    </source>
</evidence>
<dbReference type="InterPro" id="IPR040498">
    <property type="entry name" value="PriA_CRR"/>
</dbReference>
<evidence type="ECO:0000256" key="7">
    <source>
        <dbReference type="ARBA" id="ARBA00022833"/>
    </source>
</evidence>
<evidence type="ECO:0000256" key="1">
    <source>
        <dbReference type="ARBA" id="ARBA00022515"/>
    </source>
</evidence>
<dbReference type="CDD" id="cd18804">
    <property type="entry name" value="SF2_C_priA"/>
    <property type="match status" value="1"/>
</dbReference>
<gene>
    <name evidence="12 15" type="primary">priA</name>
    <name evidence="15" type="ORF">CBU02nite_01130</name>
</gene>
<evidence type="ECO:0000256" key="11">
    <source>
        <dbReference type="ARBA" id="ARBA00048988"/>
    </source>
</evidence>
<dbReference type="GO" id="GO:0016887">
    <property type="term" value="F:ATP hydrolysis activity"/>
    <property type="evidence" value="ECO:0007669"/>
    <property type="project" value="RHEA"/>
</dbReference>
<feature type="binding site" evidence="12">
    <location>
        <position position="498"/>
    </location>
    <ligand>
        <name>Zn(2+)</name>
        <dbReference type="ChEBI" id="CHEBI:29105"/>
        <label>1</label>
    </ligand>
</feature>
<dbReference type="SMART" id="SM00490">
    <property type="entry name" value="HELICc"/>
    <property type="match status" value="1"/>
</dbReference>
<feature type="binding site" evidence="12">
    <location>
        <position position="456"/>
    </location>
    <ligand>
        <name>Zn(2+)</name>
        <dbReference type="ChEBI" id="CHEBI:29105"/>
        <label>1</label>
    </ligand>
</feature>
<keyword evidence="6 12" id="KW-0347">Helicase</keyword>
<dbReference type="GO" id="GO:0008270">
    <property type="term" value="F:zinc ion binding"/>
    <property type="evidence" value="ECO:0007669"/>
    <property type="project" value="UniProtKB-UniRule"/>
</dbReference>
<dbReference type="InterPro" id="IPR027417">
    <property type="entry name" value="P-loop_NTPase"/>
</dbReference>
<organism evidence="15 16">
    <name type="scientific">Clostridium butyricum</name>
    <dbReference type="NCBI Taxonomy" id="1492"/>
    <lineage>
        <taxon>Bacteria</taxon>
        <taxon>Bacillati</taxon>
        <taxon>Bacillota</taxon>
        <taxon>Clostridia</taxon>
        <taxon>Eubacteriales</taxon>
        <taxon>Clostridiaceae</taxon>
        <taxon>Clostridium</taxon>
    </lineage>
</organism>
<dbReference type="GO" id="GO:0006310">
    <property type="term" value="P:DNA recombination"/>
    <property type="evidence" value="ECO:0007669"/>
    <property type="project" value="InterPro"/>
</dbReference>
<dbReference type="InterPro" id="IPR041236">
    <property type="entry name" value="PriA_C"/>
</dbReference>
<evidence type="ECO:0000313" key="15">
    <source>
        <dbReference type="EMBL" id="GEQ19607.1"/>
    </source>
</evidence>
<dbReference type="Gene3D" id="3.40.50.300">
    <property type="entry name" value="P-loop containing nucleotide triphosphate hydrolases"/>
    <property type="match status" value="2"/>
</dbReference>
<keyword evidence="2 12" id="KW-0235">DNA replication</keyword>
<dbReference type="InterPro" id="IPR014001">
    <property type="entry name" value="Helicase_ATP-bd"/>
</dbReference>
<dbReference type="InterPro" id="IPR001650">
    <property type="entry name" value="Helicase_C-like"/>
</dbReference>
<dbReference type="SMART" id="SM00487">
    <property type="entry name" value="DEXDc"/>
    <property type="match status" value="1"/>
</dbReference>
<keyword evidence="10 12" id="KW-0413">Isomerase</keyword>
<comment type="function">
    <text evidence="12">Initiates the restart of stalled replication forks, which reloads the replicative helicase on sites other than the origin of replication. Recognizes and binds to abandoned replication forks and remodels them to uncover a helicase loading site. Promotes assembly of the primosome at these replication forks.</text>
</comment>
<dbReference type="GO" id="GO:0003677">
    <property type="term" value="F:DNA binding"/>
    <property type="evidence" value="ECO:0007669"/>
    <property type="project" value="UniProtKB-UniRule"/>
</dbReference>
<feature type="binding site" evidence="12">
    <location>
        <position position="459"/>
    </location>
    <ligand>
        <name>Zn(2+)</name>
        <dbReference type="ChEBI" id="CHEBI:29105"/>
        <label>1</label>
    </ligand>
</feature>
<dbReference type="PANTHER" id="PTHR30580">
    <property type="entry name" value="PRIMOSOMAL PROTEIN N"/>
    <property type="match status" value="1"/>
</dbReference>
<evidence type="ECO:0000256" key="9">
    <source>
        <dbReference type="ARBA" id="ARBA00023125"/>
    </source>
</evidence>
<sequence length="749" mass="86472">MLSELSINKLVSEKGHDIGMYAEIIINSDALEVDRLFTYKVPEEFLYTISAGHRVIVSFGKGNKKVEGFVYALIVDDIEINYRVKNILKLCDEEPILTIDNLKLVDFLRRRYLCRYIDAIRLMIPVGIMKGSTNKKKAVICINDELKITEELKENYKKLYNYILENDGLYTKADITRDKQYSLYTLNKMISDGIFKVEDKVIFRYNKRKYDEDIKKELTQEQEQCLDTILNGSELKYLIKGVTGSGKTEVYMNLVSETLNEGKSAVVLVPEISLTPQMIERFKGRFGGDVALFHSRLSDGERFDEWYRIRDGKARLVIGARSALFLPLDNLGLIIIDEEHENTYKSDQNPKYHTREVSEYMCKLKRCKLVLGSATPSIETYYKALSGEYKLIEMKSRVNGRAMPHMEIVDMREELKRRNLSLFSGKLYNAIDETLNRKKQIILFLNRRGYSTFISCRSCGYVFKCSECDVSMTYHNNGYLICHYCGRAEKVSKICPECGSRYVKFFGAGTERVELEVKKYFPKAKVLRMDVDTTRHKNSHESIYNSFKNGEADILVGTQMVSKGLDFKNVTLVGVLAADMSLNIPDYRSAERTYQIITQVAGRAGRGNDEGEVIVQSYTPNHYSLNYAKEENYEGLFKEEINLRRLMGNPPFGKILLINGSSKYEEKLKKFMNNLQEKLKKLIIEDLTILGPVPCIITKLKENYRWQIIIKGKFNDEFSEKVKDTLYQLNKSVYNEIRVSIDINPNNMT</sequence>
<keyword evidence="4 12" id="KW-0547">Nucleotide-binding</keyword>
<comment type="caution">
    <text evidence="15">The sequence shown here is derived from an EMBL/GenBank/DDBJ whole genome shotgun (WGS) entry which is preliminary data.</text>
</comment>
<comment type="similarity">
    <text evidence="12">Belongs to the helicase family. PriA subfamily.</text>
</comment>
<comment type="catalytic activity">
    <reaction evidence="11 12">
        <text>ATP + H2O = ADP + phosphate + H(+)</text>
        <dbReference type="Rhea" id="RHEA:13065"/>
        <dbReference type="ChEBI" id="CHEBI:15377"/>
        <dbReference type="ChEBI" id="CHEBI:15378"/>
        <dbReference type="ChEBI" id="CHEBI:30616"/>
        <dbReference type="ChEBI" id="CHEBI:43474"/>
        <dbReference type="ChEBI" id="CHEBI:456216"/>
        <dbReference type="EC" id="5.6.2.4"/>
    </reaction>
</comment>
<dbReference type="InterPro" id="IPR042115">
    <property type="entry name" value="PriA_3primeBD_sf"/>
</dbReference>